<evidence type="ECO:0000259" key="1">
    <source>
        <dbReference type="Pfam" id="PF00852"/>
    </source>
</evidence>
<dbReference type="Gene3D" id="3.40.50.11660">
    <property type="entry name" value="Glycosyl transferase family 10, C-terminal domain"/>
    <property type="match status" value="1"/>
</dbReference>
<dbReference type="Pfam" id="PF00852">
    <property type="entry name" value="Glyco_transf_10"/>
    <property type="match status" value="1"/>
</dbReference>
<name>A0A562STJ3_CHIJA</name>
<dbReference type="AlphaFoldDB" id="A0A562STJ3"/>
<evidence type="ECO:0000313" key="3">
    <source>
        <dbReference type="Proteomes" id="UP000316778"/>
    </source>
</evidence>
<organism evidence="2 3">
    <name type="scientific">Chitinophaga japonensis</name>
    <name type="common">Flexibacter japonensis</name>
    <dbReference type="NCBI Taxonomy" id="104662"/>
    <lineage>
        <taxon>Bacteria</taxon>
        <taxon>Pseudomonadati</taxon>
        <taxon>Bacteroidota</taxon>
        <taxon>Chitinophagia</taxon>
        <taxon>Chitinophagales</taxon>
        <taxon>Chitinophagaceae</taxon>
        <taxon>Chitinophaga</taxon>
    </lineage>
</organism>
<evidence type="ECO:0000313" key="2">
    <source>
        <dbReference type="EMBL" id="TWI84561.1"/>
    </source>
</evidence>
<sequence>MIRINLKDENFPHQEYSSPFCQRPSFEWDRTCSQPGPVVYTDMYLNDDLIGVGGEKIAWLVEPASIYPYVYYWLVQNYTLFTEVWTHDEEVMSLVPNARFVPTGGCWIEPASIRIAGKSRLCSFIASSKDWTEGHRLRQQIRAMLPAHIPQFGKGFREIALKSAALNDYAYSIAVENINRDAYFSEKIMDCFLTGTVPVYWGSQKVAEYFDPDGIIFFQTLEELQHILERISMDEYAGRMAAITSNFETAKNFMLPEEWGVKHLLAAGHKL</sequence>
<accession>A0A562STJ3</accession>
<dbReference type="GO" id="GO:0016757">
    <property type="term" value="F:glycosyltransferase activity"/>
    <property type="evidence" value="ECO:0007669"/>
    <property type="project" value="UniProtKB-KW"/>
</dbReference>
<dbReference type="InterPro" id="IPR038577">
    <property type="entry name" value="GT10-like_C_sf"/>
</dbReference>
<keyword evidence="2" id="KW-0808">Transferase</keyword>
<feature type="domain" description="Fucosyltransferase C-terminal" evidence="1">
    <location>
        <begin position="135"/>
        <end position="234"/>
    </location>
</feature>
<reference evidence="2 3" key="1">
    <citation type="journal article" date="2013" name="Stand. Genomic Sci.">
        <title>Genomic Encyclopedia of Type Strains, Phase I: The one thousand microbial genomes (KMG-I) project.</title>
        <authorList>
            <person name="Kyrpides N.C."/>
            <person name="Woyke T."/>
            <person name="Eisen J.A."/>
            <person name="Garrity G."/>
            <person name="Lilburn T.G."/>
            <person name="Beck B.J."/>
            <person name="Whitman W.B."/>
            <person name="Hugenholtz P."/>
            <person name="Klenk H.P."/>
        </authorList>
    </citation>
    <scope>NUCLEOTIDE SEQUENCE [LARGE SCALE GENOMIC DNA]</scope>
    <source>
        <strain evidence="2 3">DSM 13484</strain>
    </source>
</reference>
<dbReference type="InterPro" id="IPR055270">
    <property type="entry name" value="Glyco_tran_10_C"/>
</dbReference>
<protein>
    <submittedName>
        <fullName evidence="2">Glycosyl transferase family 10 (Putative fucosyltransferase)</fullName>
    </submittedName>
</protein>
<dbReference type="RefSeq" id="WP_145718319.1">
    <property type="nucleotide sequence ID" value="NZ_BAAAFY010000002.1"/>
</dbReference>
<comment type="caution">
    <text evidence="2">The sequence shown here is derived from an EMBL/GenBank/DDBJ whole genome shotgun (WGS) entry which is preliminary data.</text>
</comment>
<dbReference type="SUPFAM" id="SSF53756">
    <property type="entry name" value="UDP-Glycosyltransferase/glycogen phosphorylase"/>
    <property type="match status" value="1"/>
</dbReference>
<proteinExistence type="predicted"/>
<dbReference type="OrthoDB" id="9791032at2"/>
<dbReference type="Proteomes" id="UP000316778">
    <property type="component" value="Unassembled WGS sequence"/>
</dbReference>
<dbReference type="EMBL" id="VLLG01000005">
    <property type="protein sequence ID" value="TWI84561.1"/>
    <property type="molecule type" value="Genomic_DNA"/>
</dbReference>
<keyword evidence="3" id="KW-1185">Reference proteome</keyword>
<keyword evidence="2" id="KW-0328">Glycosyltransferase</keyword>
<gene>
    <name evidence="2" type="ORF">LX66_4931</name>
</gene>